<keyword evidence="1" id="KW-1133">Transmembrane helix</keyword>
<dbReference type="EMBL" id="JAUMVS010000046">
    <property type="protein sequence ID" value="MDO4841767.1"/>
    <property type="molecule type" value="Genomic_DNA"/>
</dbReference>
<keyword evidence="3" id="KW-0378">Hydrolase</keyword>
<reference evidence="3" key="1">
    <citation type="submission" date="2023-07" db="EMBL/GenBank/DDBJ databases">
        <title>Between Cages and Wild: Unraveling the Impact of Captivity on Animal Microbiomes and Antimicrobial Resistance.</title>
        <authorList>
            <person name="Schmartz G.P."/>
            <person name="Rehner J."/>
            <person name="Schuff M.J."/>
            <person name="Becker S.L."/>
            <person name="Kravczyk M."/>
            <person name="Gurevich A."/>
            <person name="Francke R."/>
            <person name="Mueller R."/>
            <person name="Keller V."/>
            <person name="Keller A."/>
        </authorList>
    </citation>
    <scope>NUCLEOTIDE SEQUENCE</scope>
    <source>
        <strain evidence="3">S12M_St_49</strain>
    </source>
</reference>
<evidence type="ECO:0000313" key="4">
    <source>
        <dbReference type="Proteomes" id="UP001168575"/>
    </source>
</evidence>
<dbReference type="AlphaFoldDB" id="A0AA43UB26"/>
<name>A0AA43UB26_9ACTN</name>
<dbReference type="EC" id="3.4.23.43" evidence="3"/>
<dbReference type="GO" id="GO:0004190">
    <property type="term" value="F:aspartic-type endopeptidase activity"/>
    <property type="evidence" value="ECO:0007669"/>
    <property type="project" value="UniProtKB-EC"/>
</dbReference>
<keyword evidence="1" id="KW-0812">Transmembrane</keyword>
<dbReference type="Pfam" id="PF01478">
    <property type="entry name" value="Peptidase_A24"/>
    <property type="match status" value="1"/>
</dbReference>
<keyword evidence="4" id="KW-1185">Reference proteome</keyword>
<evidence type="ECO:0000313" key="3">
    <source>
        <dbReference type="EMBL" id="MDO4841767.1"/>
    </source>
</evidence>
<gene>
    <name evidence="3" type="ORF">Q3982_03715</name>
</gene>
<keyword evidence="1" id="KW-0472">Membrane</keyword>
<evidence type="ECO:0000256" key="1">
    <source>
        <dbReference type="SAM" id="Phobius"/>
    </source>
</evidence>
<dbReference type="GO" id="GO:0016020">
    <property type="term" value="C:membrane"/>
    <property type="evidence" value="ECO:0007669"/>
    <property type="project" value="InterPro"/>
</dbReference>
<feature type="transmembrane region" description="Helical" evidence="1">
    <location>
        <begin position="132"/>
        <end position="152"/>
    </location>
</feature>
<feature type="domain" description="Prepilin type IV endopeptidase peptidase" evidence="2">
    <location>
        <begin position="3"/>
        <end position="114"/>
    </location>
</feature>
<evidence type="ECO:0000259" key="2">
    <source>
        <dbReference type="Pfam" id="PF01478"/>
    </source>
</evidence>
<accession>A0AA43UB26</accession>
<dbReference type="Gene3D" id="1.20.120.1220">
    <property type="match status" value="1"/>
</dbReference>
<proteinExistence type="predicted"/>
<comment type="caution">
    <text evidence="3">The sequence shown here is derived from an EMBL/GenBank/DDBJ whole genome shotgun (WGS) entry which is preliminary data.</text>
</comment>
<feature type="transmembrane region" description="Helical" evidence="1">
    <location>
        <begin position="102"/>
        <end position="120"/>
    </location>
</feature>
<sequence>MFFSLLLVLCAAIQDAKTWMVSDLWPAVLAIVFVVFVLLYSAIIGDVQWMQLLLRLISSTCVFLLLLALTVFLERKFHMEMFGGGDIKIIAASSLFLGIEPLLIALIVAFSLFLGFHGIIAAKNKEQAEHAAYPFVPFYAIGYAAVSLALMLL</sequence>
<dbReference type="Proteomes" id="UP001168575">
    <property type="component" value="Unassembled WGS sequence"/>
</dbReference>
<dbReference type="InterPro" id="IPR000045">
    <property type="entry name" value="Prepilin_IV_endopep_pep"/>
</dbReference>
<organism evidence="3 4">
    <name type="scientific">Phoenicibacter congonensis</name>
    <dbReference type="NCBI Taxonomy" id="1944646"/>
    <lineage>
        <taxon>Bacteria</taxon>
        <taxon>Bacillati</taxon>
        <taxon>Actinomycetota</taxon>
        <taxon>Coriobacteriia</taxon>
        <taxon>Eggerthellales</taxon>
        <taxon>Eggerthellaceae</taxon>
        <taxon>Phoenicibacter</taxon>
    </lineage>
</organism>
<protein>
    <submittedName>
        <fullName evidence="3">Prepilin peptidase</fullName>
        <ecNumber evidence="3">3.4.23.43</ecNumber>
    </submittedName>
</protein>
<feature type="transmembrane region" description="Helical" evidence="1">
    <location>
        <begin position="24"/>
        <end position="45"/>
    </location>
</feature>
<feature type="transmembrane region" description="Helical" evidence="1">
    <location>
        <begin position="52"/>
        <end position="73"/>
    </location>
</feature>